<reference evidence="6 7" key="1">
    <citation type="submission" date="2019-03" db="EMBL/GenBank/DDBJ databases">
        <title>Genomic Encyclopedia of Type Strains, Phase IV (KMG-IV): sequencing the most valuable type-strain genomes for metagenomic binning, comparative biology and taxonomic classification.</title>
        <authorList>
            <person name="Goeker M."/>
        </authorList>
    </citation>
    <scope>NUCLEOTIDE SEQUENCE [LARGE SCALE GENOMIC DNA]</scope>
    <source>
        <strain evidence="6 7">LX-B</strain>
    </source>
</reference>
<gene>
    <name evidence="6" type="ORF">EDC14_10248</name>
</gene>
<dbReference type="Proteomes" id="UP000295008">
    <property type="component" value="Unassembled WGS sequence"/>
</dbReference>
<protein>
    <submittedName>
        <fullName evidence="6">4-hydroxy-tetrahydrodipicolinate synthase</fullName>
    </submittedName>
</protein>
<accession>A0A4R1RAU6</accession>
<evidence type="ECO:0000256" key="3">
    <source>
        <dbReference type="PIRNR" id="PIRNR001365"/>
    </source>
</evidence>
<dbReference type="GO" id="GO:0005829">
    <property type="term" value="C:cytosol"/>
    <property type="evidence" value="ECO:0007669"/>
    <property type="project" value="TreeGrafter"/>
</dbReference>
<dbReference type="InterPro" id="IPR013785">
    <property type="entry name" value="Aldolase_TIM"/>
</dbReference>
<dbReference type="SMART" id="SM01130">
    <property type="entry name" value="DHDPS"/>
    <property type="match status" value="1"/>
</dbReference>
<evidence type="ECO:0000256" key="5">
    <source>
        <dbReference type="PIRSR" id="PIRSR001365-2"/>
    </source>
</evidence>
<dbReference type="PRINTS" id="PR00146">
    <property type="entry name" value="DHPICSNTHASE"/>
</dbReference>
<comment type="caution">
    <text evidence="6">The sequence shown here is derived from an EMBL/GenBank/DDBJ whole genome shotgun (WGS) entry which is preliminary data.</text>
</comment>
<evidence type="ECO:0000256" key="1">
    <source>
        <dbReference type="ARBA" id="ARBA00023239"/>
    </source>
</evidence>
<dbReference type="Gene3D" id="3.20.20.70">
    <property type="entry name" value="Aldolase class I"/>
    <property type="match status" value="1"/>
</dbReference>
<keyword evidence="7" id="KW-1185">Reference proteome</keyword>
<sequence length="301" mass="33275">MLQGIFTPMITIFDQHGRLDFPGNERVVNRLIENGVDGILFLGSIGEFFNLTLAEKREFIDFAVRTVRKRVAVLIGTGGTVVDEVVELTRYSQRAGADFAVAISPYYFKLDEESIYRYYAEIARSADLPLLLYNFPDRTAVDLSPRLVLKLAHEFPNIVGIKDTVDNISHTRKLIRTVKGERPDFAVFSGFDEYLIPNLIAGGNGLIGGLSNLAPQLFVQIYTAYRDNDLKTVALLQERINGLMELYDVSQPFVTAMKAAVAFLIEGISPLAGKPAGPLNDAQMERLRSILGKAGLIGDTA</sequence>
<dbReference type="CDD" id="cd00408">
    <property type="entry name" value="DHDPS-like"/>
    <property type="match status" value="1"/>
</dbReference>
<dbReference type="PIRSF" id="PIRSF001365">
    <property type="entry name" value="DHDPS"/>
    <property type="match status" value="1"/>
</dbReference>
<dbReference type="InterPro" id="IPR020625">
    <property type="entry name" value="Schiff_base-form_aldolases_AS"/>
</dbReference>
<comment type="similarity">
    <text evidence="3">Belongs to the DapA family.</text>
</comment>
<dbReference type="GO" id="GO:0016829">
    <property type="term" value="F:lyase activity"/>
    <property type="evidence" value="ECO:0007669"/>
    <property type="project" value="UniProtKB-KW"/>
</dbReference>
<dbReference type="PANTHER" id="PTHR12128:SF28">
    <property type="entry name" value="2-DEHYDRO-3-DEOXY-D-GLUCONATE ALDOLASE YAGE-RELATED"/>
    <property type="match status" value="1"/>
</dbReference>
<feature type="active site" description="Proton donor/acceptor" evidence="4">
    <location>
        <position position="133"/>
    </location>
</feature>
<evidence type="ECO:0000313" key="6">
    <source>
        <dbReference type="EMBL" id="TCL62542.1"/>
    </source>
</evidence>
<keyword evidence="2" id="KW-0704">Schiff base</keyword>
<dbReference type="Pfam" id="PF00701">
    <property type="entry name" value="DHDPS"/>
    <property type="match status" value="1"/>
</dbReference>
<organism evidence="6 7">
    <name type="scientific">Hydrogenispora ethanolica</name>
    <dbReference type="NCBI Taxonomy" id="1082276"/>
    <lineage>
        <taxon>Bacteria</taxon>
        <taxon>Bacillati</taxon>
        <taxon>Bacillota</taxon>
        <taxon>Hydrogenispora</taxon>
    </lineage>
</organism>
<evidence type="ECO:0000256" key="2">
    <source>
        <dbReference type="ARBA" id="ARBA00023270"/>
    </source>
</evidence>
<dbReference type="AlphaFoldDB" id="A0A4R1RAU6"/>
<dbReference type="SUPFAM" id="SSF51569">
    <property type="entry name" value="Aldolase"/>
    <property type="match status" value="1"/>
</dbReference>
<feature type="active site" description="Schiff-base intermediate with substrate" evidence="4">
    <location>
        <position position="162"/>
    </location>
</feature>
<proteinExistence type="inferred from homology"/>
<feature type="binding site" evidence="5">
    <location>
        <position position="207"/>
    </location>
    <ligand>
        <name>pyruvate</name>
        <dbReference type="ChEBI" id="CHEBI:15361"/>
    </ligand>
</feature>
<dbReference type="PROSITE" id="PS00666">
    <property type="entry name" value="DHDPS_2"/>
    <property type="match status" value="1"/>
</dbReference>
<keyword evidence="1 3" id="KW-0456">Lyase</keyword>
<name>A0A4R1RAU6_HYDET</name>
<dbReference type="InterPro" id="IPR002220">
    <property type="entry name" value="DapA-like"/>
</dbReference>
<dbReference type="RefSeq" id="WP_132015608.1">
    <property type="nucleotide sequence ID" value="NZ_SLUN01000024.1"/>
</dbReference>
<evidence type="ECO:0000256" key="4">
    <source>
        <dbReference type="PIRSR" id="PIRSR001365-1"/>
    </source>
</evidence>
<dbReference type="OrthoDB" id="9782828at2"/>
<dbReference type="EMBL" id="SLUN01000024">
    <property type="protein sequence ID" value="TCL62542.1"/>
    <property type="molecule type" value="Genomic_DNA"/>
</dbReference>
<dbReference type="PANTHER" id="PTHR12128">
    <property type="entry name" value="DIHYDRODIPICOLINATE SYNTHASE"/>
    <property type="match status" value="1"/>
</dbReference>
<evidence type="ECO:0000313" key="7">
    <source>
        <dbReference type="Proteomes" id="UP000295008"/>
    </source>
</evidence>